<keyword evidence="3" id="KW-1185">Reference proteome</keyword>
<protein>
    <submittedName>
        <fullName evidence="2">Uncharacterized protein</fullName>
    </submittedName>
</protein>
<dbReference type="EMBL" id="JAWDJR010000024">
    <property type="protein sequence ID" value="KAK9951818.1"/>
    <property type="molecule type" value="Genomic_DNA"/>
</dbReference>
<feature type="region of interest" description="Disordered" evidence="1">
    <location>
        <begin position="1"/>
        <end position="41"/>
    </location>
</feature>
<reference evidence="2 3" key="1">
    <citation type="submission" date="2024-05" db="EMBL/GenBank/DDBJ databases">
        <title>A high-quality chromosomal-level genome assembly of Topmouth culter (Culter alburnus).</title>
        <authorList>
            <person name="Zhao H."/>
        </authorList>
    </citation>
    <scope>NUCLEOTIDE SEQUENCE [LARGE SCALE GENOMIC DNA]</scope>
    <source>
        <strain evidence="2">CATC2023</strain>
        <tissue evidence="2">Muscle</tissue>
    </source>
</reference>
<proteinExistence type="predicted"/>
<evidence type="ECO:0000256" key="1">
    <source>
        <dbReference type="SAM" id="MobiDB-lite"/>
    </source>
</evidence>
<feature type="non-terminal residue" evidence="2">
    <location>
        <position position="1"/>
    </location>
</feature>
<comment type="caution">
    <text evidence="2">The sequence shown here is derived from an EMBL/GenBank/DDBJ whole genome shotgun (WGS) entry which is preliminary data.</text>
</comment>
<evidence type="ECO:0000313" key="2">
    <source>
        <dbReference type="EMBL" id="KAK9951818.1"/>
    </source>
</evidence>
<evidence type="ECO:0000313" key="3">
    <source>
        <dbReference type="Proteomes" id="UP001479290"/>
    </source>
</evidence>
<organism evidence="2 3">
    <name type="scientific">Culter alburnus</name>
    <name type="common">Topmouth culter</name>
    <dbReference type="NCBI Taxonomy" id="194366"/>
    <lineage>
        <taxon>Eukaryota</taxon>
        <taxon>Metazoa</taxon>
        <taxon>Chordata</taxon>
        <taxon>Craniata</taxon>
        <taxon>Vertebrata</taxon>
        <taxon>Euteleostomi</taxon>
        <taxon>Actinopterygii</taxon>
        <taxon>Neopterygii</taxon>
        <taxon>Teleostei</taxon>
        <taxon>Ostariophysi</taxon>
        <taxon>Cypriniformes</taxon>
        <taxon>Xenocyprididae</taxon>
        <taxon>Xenocypridinae</taxon>
        <taxon>Culter</taxon>
    </lineage>
</organism>
<dbReference type="Proteomes" id="UP001479290">
    <property type="component" value="Unassembled WGS sequence"/>
</dbReference>
<gene>
    <name evidence="2" type="ORF">ABG768_017693</name>
</gene>
<sequence>VQLPSEVGGGTFLPMSASSKQQPERRQREQPSTSTGSRNKGKMIFIMKKINISVFHMSRLLYAKAAQKQCVCL</sequence>
<dbReference type="AlphaFoldDB" id="A0AAW1YTP9"/>
<accession>A0AAW1YTP9</accession>
<name>A0AAW1YTP9_CULAL</name>